<evidence type="ECO:0000313" key="3">
    <source>
        <dbReference type="Proteomes" id="UP000317332"/>
    </source>
</evidence>
<dbReference type="Pfam" id="PF19578">
    <property type="entry name" value="DUF6090"/>
    <property type="match status" value="1"/>
</dbReference>
<feature type="transmembrane region" description="Helical" evidence="1">
    <location>
        <begin position="21"/>
        <end position="42"/>
    </location>
</feature>
<proteinExistence type="predicted"/>
<protein>
    <submittedName>
        <fullName evidence="2">Uncharacterized protein</fullName>
    </submittedName>
</protein>
<keyword evidence="1" id="KW-0472">Membrane</keyword>
<evidence type="ECO:0000313" key="2">
    <source>
        <dbReference type="EMBL" id="TPV32795.1"/>
    </source>
</evidence>
<dbReference type="InterPro" id="IPR045749">
    <property type="entry name" value="DUF6090"/>
</dbReference>
<accession>A0A506PHB4</accession>
<keyword evidence="1" id="KW-0812">Transmembrane</keyword>
<dbReference type="EMBL" id="VHIQ01000005">
    <property type="protein sequence ID" value="TPV32795.1"/>
    <property type="molecule type" value="Genomic_DNA"/>
</dbReference>
<dbReference type="AlphaFoldDB" id="A0A506PHB4"/>
<keyword evidence="1" id="KW-1133">Transmembrane helix</keyword>
<name>A0A506PHB4_9FLAO</name>
<sequence>MIKLLRKIRQKLLVEGKTSQYFKYAIGEIILVVIGILIALSINNWNENRKTSAQVKNILRALHSDLVQDTILITKKLPGIAEQYEFNESIRARVAAPNATLDTLIKITRFELNPTWSDQILYNTNAYNSLNETGLIENLSDTLKSKIKNFYNNKFYLNRKVERTTNDYRNKVSSFVDTYSFGSTKLHDQGALIDSLIWQNINPGHLAARFQGITNFRRIHFLETKEELEYSLIQSRELLKNINLYLN</sequence>
<organism evidence="2 3">
    <name type="scientific">Paucihalobacter ruber</name>
    <dbReference type="NCBI Taxonomy" id="2567861"/>
    <lineage>
        <taxon>Bacteria</taxon>
        <taxon>Pseudomonadati</taxon>
        <taxon>Bacteroidota</taxon>
        <taxon>Flavobacteriia</taxon>
        <taxon>Flavobacteriales</taxon>
        <taxon>Flavobacteriaceae</taxon>
        <taxon>Paucihalobacter</taxon>
    </lineage>
</organism>
<dbReference type="RefSeq" id="WP_140990542.1">
    <property type="nucleotide sequence ID" value="NZ_VHIQ01000005.1"/>
</dbReference>
<dbReference type="OrthoDB" id="821805at2"/>
<dbReference type="Proteomes" id="UP000317332">
    <property type="component" value="Unassembled WGS sequence"/>
</dbReference>
<keyword evidence="3" id="KW-1185">Reference proteome</keyword>
<evidence type="ECO:0000256" key="1">
    <source>
        <dbReference type="SAM" id="Phobius"/>
    </source>
</evidence>
<reference evidence="2 3" key="1">
    <citation type="submission" date="2019-06" db="EMBL/GenBank/DDBJ databases">
        <title>Flavobacteriaceae Paucihalobacterium erythroidium CWB-1, complete genome.</title>
        <authorList>
            <person name="Wu S."/>
        </authorList>
    </citation>
    <scope>NUCLEOTIDE SEQUENCE [LARGE SCALE GENOMIC DNA]</scope>
    <source>
        <strain evidence="2 3">CWB-1</strain>
    </source>
</reference>
<gene>
    <name evidence="2" type="ORF">FJ651_10795</name>
</gene>
<comment type="caution">
    <text evidence="2">The sequence shown here is derived from an EMBL/GenBank/DDBJ whole genome shotgun (WGS) entry which is preliminary data.</text>
</comment>